<dbReference type="AlphaFoldDB" id="A0A1H3U7Q5"/>
<sequence length="256" mass="28130">MPRALFDQIEHLTRRREADDGYTVHPGSVLFAANAASTPYEVGHGVHRHLDIAIDHLMAIKLLAVDAGTIPTYGAFTLLRAAVENFASAMWLLRGEDTKERVLRELQFQAANLKALTIAEALAAAAQQRSATDVDGRLDLIRQVAGRNGLTMRAVERRADWRRIVQSLGFGAGTEATAEFLWKTCSAFAHGDPWPSRTFLDHEELPTSTDTVVELRVTASLPSLTPMLQLALSMADLVLRTFDAMRVPARDSAATR</sequence>
<accession>A0A1H3U7Q5</accession>
<organism evidence="1 2">
    <name type="scientific">Asanoa ishikariensis</name>
    <dbReference type="NCBI Taxonomy" id="137265"/>
    <lineage>
        <taxon>Bacteria</taxon>
        <taxon>Bacillati</taxon>
        <taxon>Actinomycetota</taxon>
        <taxon>Actinomycetes</taxon>
        <taxon>Micromonosporales</taxon>
        <taxon>Micromonosporaceae</taxon>
        <taxon>Asanoa</taxon>
    </lineage>
</organism>
<name>A0A1H3U7Q5_9ACTN</name>
<evidence type="ECO:0000313" key="2">
    <source>
        <dbReference type="Proteomes" id="UP000199632"/>
    </source>
</evidence>
<proteinExistence type="predicted"/>
<dbReference type="EMBL" id="FNQB01000004">
    <property type="protein sequence ID" value="SDZ58327.1"/>
    <property type="molecule type" value="Genomic_DNA"/>
</dbReference>
<evidence type="ECO:0000313" key="1">
    <source>
        <dbReference type="EMBL" id="SDZ58327.1"/>
    </source>
</evidence>
<protein>
    <submittedName>
        <fullName evidence="1">Uncharacterized protein</fullName>
    </submittedName>
</protein>
<dbReference type="Proteomes" id="UP000199632">
    <property type="component" value="Unassembled WGS sequence"/>
</dbReference>
<gene>
    <name evidence="1" type="ORF">SAMN05421684_6695</name>
</gene>
<keyword evidence="2" id="KW-1185">Reference proteome</keyword>
<reference evidence="2" key="1">
    <citation type="submission" date="2016-10" db="EMBL/GenBank/DDBJ databases">
        <authorList>
            <person name="Varghese N."/>
            <person name="Submissions S."/>
        </authorList>
    </citation>
    <scope>NUCLEOTIDE SEQUENCE [LARGE SCALE GENOMIC DNA]</scope>
    <source>
        <strain evidence="2">DSM 44718</strain>
    </source>
</reference>